<evidence type="ECO:0000313" key="1">
    <source>
        <dbReference type="EMBL" id="KIH43719.1"/>
    </source>
</evidence>
<dbReference type="AlphaFoldDB" id="A0A0C2FA09"/>
<sequence length="73" mass="8121">MSMVVTRRPAGSLLEKLHHVLDAPNVTLRQTLKPSSHGKLRKDRPTLRALPTAWNIDKLVGAPPSFPITPINY</sequence>
<evidence type="ECO:0000313" key="2">
    <source>
        <dbReference type="Proteomes" id="UP000054047"/>
    </source>
</evidence>
<name>A0A0C2FA09_9BILA</name>
<organism evidence="1 2">
    <name type="scientific">Ancylostoma duodenale</name>
    <dbReference type="NCBI Taxonomy" id="51022"/>
    <lineage>
        <taxon>Eukaryota</taxon>
        <taxon>Metazoa</taxon>
        <taxon>Ecdysozoa</taxon>
        <taxon>Nematoda</taxon>
        <taxon>Chromadorea</taxon>
        <taxon>Rhabditida</taxon>
        <taxon>Rhabditina</taxon>
        <taxon>Rhabditomorpha</taxon>
        <taxon>Strongyloidea</taxon>
        <taxon>Ancylostomatidae</taxon>
        <taxon>Ancylostomatinae</taxon>
        <taxon>Ancylostoma</taxon>
    </lineage>
</organism>
<dbReference type="EMBL" id="KN783416">
    <property type="protein sequence ID" value="KIH43719.1"/>
    <property type="molecule type" value="Genomic_DNA"/>
</dbReference>
<reference evidence="1 2" key="1">
    <citation type="submission" date="2013-12" db="EMBL/GenBank/DDBJ databases">
        <title>Draft genome of the parsitic nematode Ancylostoma duodenale.</title>
        <authorList>
            <person name="Mitreva M."/>
        </authorList>
    </citation>
    <scope>NUCLEOTIDE SEQUENCE [LARGE SCALE GENOMIC DNA]</scope>
    <source>
        <strain evidence="1 2">Zhejiang</strain>
    </source>
</reference>
<protein>
    <submittedName>
        <fullName evidence="1">Uncharacterized protein</fullName>
    </submittedName>
</protein>
<accession>A0A0C2FA09</accession>
<gene>
    <name evidence="1" type="ORF">ANCDUO_26271</name>
</gene>
<dbReference type="Proteomes" id="UP000054047">
    <property type="component" value="Unassembled WGS sequence"/>
</dbReference>
<proteinExistence type="predicted"/>
<keyword evidence="2" id="KW-1185">Reference proteome</keyword>